<sequence>MTERAEQPLALVTGGASGIGEGCARILLEKGWRVVVADIRAEAAQATADRIGAAALTLDVTDAAAVEAVAQEAEARFGPVDALVTSAGVLQPPTPPEDFALADFDAVVSVNLRGTYVTAVAFGTRMARRGRGAIVTIGSITAVRAVPLHAYGPTKAAVVSITQCLAADYARSGVRVNCISPGFVATPPLQAAIARGQRDPRLLTESAALGRFVAVEDVGRAAAFLLSDEASAITGINLPVDCGWLIGAHLGTYGGVRPARGGA</sequence>
<comment type="caution">
    <text evidence="3">The sequence shown here is derived from an EMBL/GenBank/DDBJ whole genome shotgun (WGS) entry which is preliminary data.</text>
</comment>
<dbReference type="OrthoDB" id="517007at2"/>
<protein>
    <submittedName>
        <fullName evidence="3">NAD(P)-dependent dehydrogenase (Short-subunit alcohol dehydrogenase family)</fullName>
    </submittedName>
</protein>
<dbReference type="Pfam" id="PF13561">
    <property type="entry name" value="adh_short_C2"/>
    <property type="match status" value="1"/>
</dbReference>
<dbReference type="PANTHER" id="PTHR43180:SF66">
    <property type="entry name" value="SHORT-CHAIN DEHYDROGENASE_REDUCTASE FAMILY PROTEIN"/>
    <property type="match status" value="1"/>
</dbReference>
<dbReference type="PRINTS" id="PR00080">
    <property type="entry name" value="SDRFAMILY"/>
</dbReference>
<dbReference type="PANTHER" id="PTHR43180">
    <property type="entry name" value="3-OXOACYL-(ACYL-CARRIER-PROTEIN) REDUCTASE (AFU_ORTHOLOGUE AFUA_6G11210)"/>
    <property type="match status" value="1"/>
</dbReference>
<dbReference type="EMBL" id="SMAI01000003">
    <property type="protein sequence ID" value="TCT06209.1"/>
    <property type="molecule type" value="Genomic_DNA"/>
</dbReference>
<dbReference type="GO" id="GO:0016491">
    <property type="term" value="F:oxidoreductase activity"/>
    <property type="evidence" value="ECO:0007669"/>
    <property type="project" value="UniProtKB-KW"/>
</dbReference>
<dbReference type="CDD" id="cd05233">
    <property type="entry name" value="SDR_c"/>
    <property type="match status" value="1"/>
</dbReference>
<dbReference type="SUPFAM" id="SSF51735">
    <property type="entry name" value="NAD(P)-binding Rossmann-fold domains"/>
    <property type="match status" value="1"/>
</dbReference>
<keyword evidence="4" id="KW-1185">Reference proteome</keyword>
<accession>A0A4R3M1Y7</accession>
<dbReference type="Gene3D" id="3.40.50.720">
    <property type="entry name" value="NAD(P)-binding Rossmann-like Domain"/>
    <property type="match status" value="1"/>
</dbReference>
<evidence type="ECO:0000256" key="2">
    <source>
        <dbReference type="ARBA" id="ARBA00023002"/>
    </source>
</evidence>
<name>A0A4R3M1Y7_9HYPH</name>
<dbReference type="RefSeq" id="WP_132030718.1">
    <property type="nucleotide sequence ID" value="NZ_SMAI01000003.1"/>
</dbReference>
<dbReference type="AlphaFoldDB" id="A0A4R3M1Y7"/>
<evidence type="ECO:0000313" key="4">
    <source>
        <dbReference type="Proteomes" id="UP000294664"/>
    </source>
</evidence>
<reference evidence="3 4" key="1">
    <citation type="submission" date="2019-03" db="EMBL/GenBank/DDBJ databases">
        <title>Genomic Encyclopedia of Type Strains, Phase IV (KMG-IV): sequencing the most valuable type-strain genomes for metagenomic binning, comparative biology and taxonomic classification.</title>
        <authorList>
            <person name="Goeker M."/>
        </authorList>
    </citation>
    <scope>NUCLEOTIDE SEQUENCE [LARGE SCALE GENOMIC DNA]</scope>
    <source>
        <strain evidence="3 4">DSM 9035</strain>
    </source>
</reference>
<organism evidence="3 4">
    <name type="scientific">Aquabacter spiritensis</name>
    <dbReference type="NCBI Taxonomy" id="933073"/>
    <lineage>
        <taxon>Bacteria</taxon>
        <taxon>Pseudomonadati</taxon>
        <taxon>Pseudomonadota</taxon>
        <taxon>Alphaproteobacteria</taxon>
        <taxon>Hyphomicrobiales</taxon>
        <taxon>Xanthobacteraceae</taxon>
        <taxon>Aquabacter</taxon>
    </lineage>
</organism>
<evidence type="ECO:0000256" key="1">
    <source>
        <dbReference type="ARBA" id="ARBA00006484"/>
    </source>
</evidence>
<dbReference type="InterPro" id="IPR036291">
    <property type="entry name" value="NAD(P)-bd_dom_sf"/>
</dbReference>
<dbReference type="PRINTS" id="PR00081">
    <property type="entry name" value="GDHRDH"/>
</dbReference>
<proteinExistence type="inferred from homology"/>
<comment type="similarity">
    <text evidence="1">Belongs to the short-chain dehydrogenases/reductases (SDR) family.</text>
</comment>
<gene>
    <name evidence="3" type="ORF">EDC64_103313</name>
</gene>
<dbReference type="InterPro" id="IPR002347">
    <property type="entry name" value="SDR_fam"/>
</dbReference>
<dbReference type="FunFam" id="3.40.50.720:FF:000084">
    <property type="entry name" value="Short-chain dehydrogenase reductase"/>
    <property type="match status" value="1"/>
</dbReference>
<keyword evidence="2" id="KW-0560">Oxidoreductase</keyword>
<evidence type="ECO:0000313" key="3">
    <source>
        <dbReference type="EMBL" id="TCT06209.1"/>
    </source>
</evidence>
<dbReference type="Proteomes" id="UP000294664">
    <property type="component" value="Unassembled WGS sequence"/>
</dbReference>